<dbReference type="AlphaFoldDB" id="I1BKF4"/>
<accession>I1BKF4</accession>
<dbReference type="EMBL" id="CH476732">
    <property type="protein sequence ID" value="EIE76684.1"/>
    <property type="molecule type" value="Genomic_DNA"/>
</dbReference>
<evidence type="ECO:0000313" key="2">
    <source>
        <dbReference type="EMBL" id="EIE76684.1"/>
    </source>
</evidence>
<evidence type="ECO:0000313" key="3">
    <source>
        <dbReference type="Proteomes" id="UP000009138"/>
    </source>
</evidence>
<proteinExistence type="predicted"/>
<feature type="compositionally biased region" description="Low complexity" evidence="1">
    <location>
        <begin position="41"/>
        <end position="61"/>
    </location>
</feature>
<protein>
    <submittedName>
        <fullName evidence="2">Uncharacterized protein</fullName>
    </submittedName>
</protein>
<sequence length="80" mass="8889">MYINTAFYNHILQTNIHKSGKKNKQFVYEINVLEASSAGHTDTNSNNIDSNIAASTTTSTSDHLSVPVEHLRNSVQHSMN</sequence>
<dbReference type="Proteomes" id="UP000009138">
    <property type="component" value="Unassembled WGS sequence"/>
</dbReference>
<dbReference type="RefSeq" id="XP_067512080.1">
    <property type="nucleotide sequence ID" value="XM_067655979.1"/>
</dbReference>
<reference evidence="2 3" key="1">
    <citation type="journal article" date="2009" name="PLoS Genet.">
        <title>Genomic analysis of the basal lineage fungus Rhizopus oryzae reveals a whole-genome duplication.</title>
        <authorList>
            <person name="Ma L.-J."/>
            <person name="Ibrahim A.S."/>
            <person name="Skory C."/>
            <person name="Grabherr M.G."/>
            <person name="Burger G."/>
            <person name="Butler M."/>
            <person name="Elias M."/>
            <person name="Idnurm A."/>
            <person name="Lang B.F."/>
            <person name="Sone T."/>
            <person name="Abe A."/>
            <person name="Calvo S.E."/>
            <person name="Corrochano L.M."/>
            <person name="Engels R."/>
            <person name="Fu J."/>
            <person name="Hansberg W."/>
            <person name="Kim J.-M."/>
            <person name="Kodira C.D."/>
            <person name="Koehrsen M.J."/>
            <person name="Liu B."/>
            <person name="Miranda-Saavedra D."/>
            <person name="O'Leary S."/>
            <person name="Ortiz-Castellanos L."/>
            <person name="Poulter R."/>
            <person name="Rodriguez-Romero J."/>
            <person name="Ruiz-Herrera J."/>
            <person name="Shen Y.-Q."/>
            <person name="Zeng Q."/>
            <person name="Galagan J."/>
            <person name="Birren B.W."/>
            <person name="Cuomo C.A."/>
            <person name="Wickes B.L."/>
        </authorList>
    </citation>
    <scope>NUCLEOTIDE SEQUENCE [LARGE SCALE GENOMIC DNA]</scope>
    <source>
        <strain evidence="3">RA 99-880 / ATCC MYA-4621 / FGSC 9543 / NRRL 43880</strain>
    </source>
</reference>
<dbReference type="InParanoid" id="I1BKF4"/>
<dbReference type="VEuPathDB" id="FungiDB:RO3G_01388"/>
<feature type="region of interest" description="Disordered" evidence="1">
    <location>
        <begin position="38"/>
        <end position="80"/>
    </location>
</feature>
<gene>
    <name evidence="2" type="ORF">RO3G_01388</name>
</gene>
<name>I1BKF4_RHIO9</name>
<keyword evidence="3" id="KW-1185">Reference proteome</keyword>
<dbReference type="GeneID" id="93608360"/>
<organism evidence="2 3">
    <name type="scientific">Rhizopus delemar (strain RA 99-880 / ATCC MYA-4621 / FGSC 9543 / NRRL 43880)</name>
    <name type="common">Mucormycosis agent</name>
    <name type="synonym">Rhizopus arrhizus var. delemar</name>
    <dbReference type="NCBI Taxonomy" id="246409"/>
    <lineage>
        <taxon>Eukaryota</taxon>
        <taxon>Fungi</taxon>
        <taxon>Fungi incertae sedis</taxon>
        <taxon>Mucoromycota</taxon>
        <taxon>Mucoromycotina</taxon>
        <taxon>Mucoromycetes</taxon>
        <taxon>Mucorales</taxon>
        <taxon>Mucorineae</taxon>
        <taxon>Rhizopodaceae</taxon>
        <taxon>Rhizopus</taxon>
    </lineage>
</organism>
<evidence type="ECO:0000256" key="1">
    <source>
        <dbReference type="SAM" id="MobiDB-lite"/>
    </source>
</evidence>